<evidence type="ECO:0008006" key="7">
    <source>
        <dbReference type="Google" id="ProtNLM"/>
    </source>
</evidence>
<dbReference type="PANTHER" id="PTHR41237">
    <property type="entry name" value="37S RIBOSOMAL PROTEIN MRP21, MITOCHONDRIAL"/>
    <property type="match status" value="1"/>
</dbReference>
<feature type="compositionally biased region" description="Polar residues" evidence="4">
    <location>
        <begin position="92"/>
        <end position="113"/>
    </location>
</feature>
<evidence type="ECO:0000313" key="5">
    <source>
        <dbReference type="EMBL" id="TKA31932.1"/>
    </source>
</evidence>
<dbReference type="GO" id="GO:0070124">
    <property type="term" value="P:mitochondrial translational initiation"/>
    <property type="evidence" value="ECO:0007669"/>
    <property type="project" value="TreeGrafter"/>
</dbReference>
<protein>
    <recommendedName>
        <fullName evidence="7">Ribosomal protein S21</fullName>
    </recommendedName>
</protein>
<organism evidence="5 6">
    <name type="scientific">Friedmanniomyces endolithicus</name>
    <dbReference type="NCBI Taxonomy" id="329885"/>
    <lineage>
        <taxon>Eukaryota</taxon>
        <taxon>Fungi</taxon>
        <taxon>Dikarya</taxon>
        <taxon>Ascomycota</taxon>
        <taxon>Pezizomycotina</taxon>
        <taxon>Dothideomycetes</taxon>
        <taxon>Dothideomycetidae</taxon>
        <taxon>Mycosphaerellales</taxon>
        <taxon>Teratosphaeriaceae</taxon>
        <taxon>Friedmanniomyces</taxon>
    </lineage>
</organism>
<accession>A0A4U0UB31</accession>
<dbReference type="STRING" id="329885.A0A4U0UB31"/>
<dbReference type="InterPro" id="IPR001911">
    <property type="entry name" value="Ribosomal_bS21"/>
</dbReference>
<evidence type="ECO:0000256" key="2">
    <source>
        <dbReference type="ARBA" id="ARBA00022980"/>
    </source>
</evidence>
<feature type="region of interest" description="Disordered" evidence="4">
    <location>
        <begin position="33"/>
        <end position="121"/>
    </location>
</feature>
<dbReference type="AlphaFoldDB" id="A0A4U0UB31"/>
<proteinExistence type="inferred from homology"/>
<dbReference type="EMBL" id="NAJP01000093">
    <property type="protein sequence ID" value="TKA31932.1"/>
    <property type="molecule type" value="Genomic_DNA"/>
</dbReference>
<evidence type="ECO:0000256" key="3">
    <source>
        <dbReference type="ARBA" id="ARBA00023274"/>
    </source>
</evidence>
<sequence>MEFLRAGETLLRSTQPLLPFLAPSAARPRSQRAIGFPSGYCRPRRHPFTTTSSKNVDEHRTPPYAEHRRQSVPSETASRLDSVLDGTKGTPFVSTTRTSRFKSNTAQSDNTPLSPRLTGQYHRPLGDAVSELLTSLGQTRRATPLGRRPSPETDFSEIAALLKDSGSYSPPPTTNDNPFLTRTPPAPVPLLIEKVLPMKLNPSVGRTITVDAARGMDVGRAFRTLEMQCNRNSVKRDFMRQRYHERAGLKRKRLRGERWRRRFKENFKGVVGLVKKMTAQGW</sequence>
<gene>
    <name evidence="5" type="ORF">B0A54_14826</name>
</gene>
<dbReference type="Pfam" id="PF01165">
    <property type="entry name" value="Ribosomal_S21"/>
    <property type="match status" value="1"/>
</dbReference>
<dbReference type="Proteomes" id="UP000310066">
    <property type="component" value="Unassembled WGS sequence"/>
</dbReference>
<evidence type="ECO:0000256" key="1">
    <source>
        <dbReference type="ARBA" id="ARBA00006640"/>
    </source>
</evidence>
<evidence type="ECO:0000256" key="4">
    <source>
        <dbReference type="SAM" id="MobiDB-lite"/>
    </source>
</evidence>
<dbReference type="GO" id="GO:0005763">
    <property type="term" value="C:mitochondrial small ribosomal subunit"/>
    <property type="evidence" value="ECO:0007669"/>
    <property type="project" value="TreeGrafter"/>
</dbReference>
<dbReference type="InterPro" id="IPR052837">
    <property type="entry name" value="Mitoribosomal_bS21"/>
</dbReference>
<comment type="caution">
    <text evidence="5">The sequence shown here is derived from an EMBL/GenBank/DDBJ whole genome shotgun (WGS) entry which is preliminary data.</text>
</comment>
<feature type="compositionally biased region" description="Basic and acidic residues" evidence="4">
    <location>
        <begin position="55"/>
        <end position="69"/>
    </location>
</feature>
<feature type="region of interest" description="Disordered" evidence="4">
    <location>
        <begin position="163"/>
        <end position="182"/>
    </location>
</feature>
<reference evidence="5 6" key="1">
    <citation type="submission" date="2017-03" db="EMBL/GenBank/DDBJ databases">
        <title>Genomes of endolithic fungi from Antarctica.</title>
        <authorList>
            <person name="Coleine C."/>
            <person name="Masonjones S."/>
            <person name="Stajich J.E."/>
        </authorList>
    </citation>
    <scope>NUCLEOTIDE SEQUENCE [LARGE SCALE GENOMIC DNA]</scope>
    <source>
        <strain evidence="5 6">CCFEE 5311</strain>
    </source>
</reference>
<keyword evidence="2" id="KW-0689">Ribosomal protein</keyword>
<name>A0A4U0UB31_9PEZI</name>
<dbReference type="GO" id="GO:0003735">
    <property type="term" value="F:structural constituent of ribosome"/>
    <property type="evidence" value="ECO:0007669"/>
    <property type="project" value="InterPro"/>
</dbReference>
<keyword evidence="3" id="KW-0687">Ribonucleoprotein</keyword>
<dbReference type="PANTHER" id="PTHR41237:SF1">
    <property type="entry name" value="SMALL RIBOSOMAL SUBUNIT PROTEIN BS21M"/>
    <property type="match status" value="1"/>
</dbReference>
<dbReference type="OrthoDB" id="2501249at2759"/>
<evidence type="ECO:0000313" key="6">
    <source>
        <dbReference type="Proteomes" id="UP000310066"/>
    </source>
</evidence>
<comment type="similarity">
    <text evidence="1">Belongs to the bacterial ribosomal protein bS21 family.</text>
</comment>